<sequence>MPSRSGVKRAGGGGGGYTQSQTQAAESGRRTNAGHSQQQSQRGTQRQRQQQQEDEDEDDEDADADAEEGEGAEAQRADNEDGDGEIRRRANDLVRLALFTEQKRVHLRREDILKKVMAPHPKLFKRVFEAAQKVLVHTFGMELVEMPTRAGLEAEEEEALGGRRKSGVGAATQAQDDDLDAARKATGIKKKAASTGSKAYILRSALHPTLIELAAHPDPQLKALEERDLRIVLAGSAANDARAFGDADGDAEAEAETDADEDGGERKAPMTGSIISWSHVDSQLGGLGILYVVLALILVSGRVLSDVDLRSYLKNLHLPLASSREPVHLTNTSTIRSMSTESYLSSLVRQNYLDRRVQGESAGAGSKRPRATQKAARDEDDGGAREMYEWRWGSRAKCEVGEEAVARFVAEFMVGGGPPIGGGESEESEEEDGRVRGGKRGRKGKGNDNTNTNSRAKKEENVKKMVEGIAKAAGGRLADVWG</sequence>
<reference evidence="3 4" key="1">
    <citation type="journal article" date="2019" name="Nat. Ecol. Evol.">
        <title>Megaphylogeny resolves global patterns of mushroom evolution.</title>
        <authorList>
            <person name="Varga T."/>
            <person name="Krizsan K."/>
            <person name="Foldi C."/>
            <person name="Dima B."/>
            <person name="Sanchez-Garcia M."/>
            <person name="Sanchez-Ramirez S."/>
            <person name="Szollosi G.J."/>
            <person name="Szarkandi J.G."/>
            <person name="Papp V."/>
            <person name="Albert L."/>
            <person name="Andreopoulos W."/>
            <person name="Angelini C."/>
            <person name="Antonin V."/>
            <person name="Barry K.W."/>
            <person name="Bougher N.L."/>
            <person name="Buchanan P."/>
            <person name="Buyck B."/>
            <person name="Bense V."/>
            <person name="Catcheside P."/>
            <person name="Chovatia M."/>
            <person name="Cooper J."/>
            <person name="Damon W."/>
            <person name="Desjardin D."/>
            <person name="Finy P."/>
            <person name="Geml J."/>
            <person name="Haridas S."/>
            <person name="Hughes K."/>
            <person name="Justo A."/>
            <person name="Karasinski D."/>
            <person name="Kautmanova I."/>
            <person name="Kiss B."/>
            <person name="Kocsube S."/>
            <person name="Kotiranta H."/>
            <person name="LaButti K.M."/>
            <person name="Lechner B.E."/>
            <person name="Liimatainen K."/>
            <person name="Lipzen A."/>
            <person name="Lukacs Z."/>
            <person name="Mihaltcheva S."/>
            <person name="Morgado L.N."/>
            <person name="Niskanen T."/>
            <person name="Noordeloos M.E."/>
            <person name="Ohm R.A."/>
            <person name="Ortiz-Santana B."/>
            <person name="Ovrebo C."/>
            <person name="Racz N."/>
            <person name="Riley R."/>
            <person name="Savchenko A."/>
            <person name="Shiryaev A."/>
            <person name="Soop K."/>
            <person name="Spirin V."/>
            <person name="Szebenyi C."/>
            <person name="Tomsovsky M."/>
            <person name="Tulloss R.E."/>
            <person name="Uehling J."/>
            <person name="Grigoriev I.V."/>
            <person name="Vagvolgyi C."/>
            <person name="Papp T."/>
            <person name="Martin F.M."/>
            <person name="Miettinen O."/>
            <person name="Hibbett D.S."/>
            <person name="Nagy L.G."/>
        </authorList>
    </citation>
    <scope>NUCLEOTIDE SEQUENCE [LARGE SCALE GENOMIC DNA]</scope>
    <source>
        <strain evidence="3 4">CBS 121175</strain>
    </source>
</reference>
<dbReference type="STRING" id="230819.A0A5C3KI14"/>
<dbReference type="InterPro" id="IPR037445">
    <property type="entry name" value="MAGE"/>
</dbReference>
<feature type="region of interest" description="Disordered" evidence="1">
    <location>
        <begin position="243"/>
        <end position="267"/>
    </location>
</feature>
<dbReference type="InterPro" id="IPR041898">
    <property type="entry name" value="MAGE_WH1"/>
</dbReference>
<dbReference type="PANTHER" id="PTHR11736:SF14">
    <property type="entry name" value="NSE3 HOMOLOG, SMC5-SMC6 COMPLEX COMPONENT"/>
    <property type="match status" value="1"/>
</dbReference>
<dbReference type="OrthoDB" id="205198at2759"/>
<evidence type="ECO:0000313" key="3">
    <source>
        <dbReference type="EMBL" id="TFK19515.1"/>
    </source>
</evidence>
<accession>A0A5C3KI14</accession>
<dbReference type="InterPro" id="IPR002190">
    <property type="entry name" value="MHD_dom"/>
</dbReference>
<feature type="compositionally biased region" description="Low complexity" evidence="1">
    <location>
        <begin position="37"/>
        <end position="50"/>
    </location>
</feature>
<evidence type="ECO:0000259" key="2">
    <source>
        <dbReference type="PROSITE" id="PS50838"/>
    </source>
</evidence>
<dbReference type="GO" id="GO:0005634">
    <property type="term" value="C:nucleus"/>
    <property type="evidence" value="ECO:0007669"/>
    <property type="project" value="TreeGrafter"/>
</dbReference>
<evidence type="ECO:0000313" key="4">
    <source>
        <dbReference type="Proteomes" id="UP000307440"/>
    </source>
</evidence>
<feature type="domain" description="MAGE" evidence="2">
    <location>
        <begin position="86"/>
        <end position="146"/>
    </location>
</feature>
<dbReference type="SMART" id="SM01373">
    <property type="entry name" value="MAGE"/>
    <property type="match status" value="1"/>
</dbReference>
<feature type="compositionally biased region" description="Basic and acidic residues" evidence="1">
    <location>
        <begin position="73"/>
        <end position="85"/>
    </location>
</feature>
<name>A0A5C3KI14_COPMA</name>
<dbReference type="PROSITE" id="PS50838">
    <property type="entry name" value="MAGE"/>
    <property type="match status" value="1"/>
</dbReference>
<dbReference type="InterPro" id="IPR041899">
    <property type="entry name" value="MAGE_WH2"/>
</dbReference>
<dbReference type="PANTHER" id="PTHR11736">
    <property type="entry name" value="MELANOMA-ASSOCIATED ANTIGEN MAGE ANTIGEN"/>
    <property type="match status" value="1"/>
</dbReference>
<feature type="compositionally biased region" description="Acidic residues" evidence="1">
    <location>
        <begin position="247"/>
        <end position="263"/>
    </location>
</feature>
<feature type="compositionally biased region" description="Acidic residues" evidence="1">
    <location>
        <begin position="52"/>
        <end position="71"/>
    </location>
</feature>
<keyword evidence="4" id="KW-1185">Reference proteome</keyword>
<gene>
    <name evidence="3" type="ORF">FA15DRAFT_674354</name>
</gene>
<protein>
    <submittedName>
        <fullName evidence="3">MAGE-domain-containing protein</fullName>
    </submittedName>
</protein>
<feature type="region of interest" description="Disordered" evidence="1">
    <location>
        <begin position="416"/>
        <end position="463"/>
    </location>
</feature>
<proteinExistence type="predicted"/>
<dbReference type="Gene3D" id="1.10.10.1210">
    <property type="entry name" value="MAGE homology domain, winged helix WH2 motif"/>
    <property type="match status" value="1"/>
</dbReference>
<feature type="region of interest" description="Disordered" evidence="1">
    <location>
        <begin position="1"/>
        <end position="85"/>
    </location>
</feature>
<dbReference type="Proteomes" id="UP000307440">
    <property type="component" value="Unassembled WGS sequence"/>
</dbReference>
<dbReference type="GO" id="GO:0006281">
    <property type="term" value="P:DNA repair"/>
    <property type="evidence" value="ECO:0007669"/>
    <property type="project" value="TreeGrafter"/>
</dbReference>
<dbReference type="AlphaFoldDB" id="A0A5C3KI14"/>
<dbReference type="Gene3D" id="1.10.10.1200">
    <property type="entry name" value="MAGE homology domain, winged helix WH1 motif"/>
    <property type="match status" value="1"/>
</dbReference>
<evidence type="ECO:0000256" key="1">
    <source>
        <dbReference type="SAM" id="MobiDB-lite"/>
    </source>
</evidence>
<feature type="region of interest" description="Disordered" evidence="1">
    <location>
        <begin position="356"/>
        <end position="383"/>
    </location>
</feature>
<dbReference type="EMBL" id="ML210337">
    <property type="protein sequence ID" value="TFK19515.1"/>
    <property type="molecule type" value="Genomic_DNA"/>
</dbReference>
<dbReference type="Pfam" id="PF01454">
    <property type="entry name" value="MAGE"/>
    <property type="match status" value="1"/>
</dbReference>
<organism evidence="3 4">
    <name type="scientific">Coprinopsis marcescibilis</name>
    <name type="common">Agaric fungus</name>
    <name type="synonym">Psathyrella marcescibilis</name>
    <dbReference type="NCBI Taxonomy" id="230819"/>
    <lineage>
        <taxon>Eukaryota</taxon>
        <taxon>Fungi</taxon>
        <taxon>Dikarya</taxon>
        <taxon>Basidiomycota</taxon>
        <taxon>Agaricomycotina</taxon>
        <taxon>Agaricomycetes</taxon>
        <taxon>Agaricomycetidae</taxon>
        <taxon>Agaricales</taxon>
        <taxon>Agaricineae</taxon>
        <taxon>Psathyrellaceae</taxon>
        <taxon>Coprinopsis</taxon>
    </lineage>
</organism>